<keyword evidence="1" id="KW-0472">Membrane</keyword>
<reference evidence="3" key="2">
    <citation type="journal article" date="2019" name="MicrobiologyOpen">
        <title>High-quality draft genome sequence of Gaiella occulta isolated from a 150 meter deep mineral water borehole and comparison with the genome sequences of other deep-branching lineages of the phylum Actinobacteria.</title>
        <authorList>
            <person name="Severino R."/>
            <person name="Froufe H.J.C."/>
            <person name="Barroso C."/>
            <person name="Albuquerque L."/>
            <person name="Lobo-da-Cunha A."/>
            <person name="da Costa M.S."/>
            <person name="Egas C."/>
        </authorList>
    </citation>
    <scope>NUCLEOTIDE SEQUENCE [LARGE SCALE GENOMIC DNA]</scope>
    <source>
        <strain evidence="3">F2-233</strain>
    </source>
</reference>
<dbReference type="EMBL" id="QQZY01000001">
    <property type="protein sequence ID" value="RDI76095.1"/>
    <property type="molecule type" value="Genomic_DNA"/>
</dbReference>
<feature type="transmembrane region" description="Helical" evidence="1">
    <location>
        <begin position="25"/>
        <end position="45"/>
    </location>
</feature>
<reference evidence="2 3" key="1">
    <citation type="submission" date="2018-07" db="EMBL/GenBank/DDBJ databases">
        <title>High-quality-draft genome sequence of Gaiella occulta.</title>
        <authorList>
            <person name="Severino R."/>
            <person name="Froufe H.J.C."/>
            <person name="Rainey F.A."/>
            <person name="Barroso C."/>
            <person name="Albuquerque L."/>
            <person name="Lobo-Da-Cunha A."/>
            <person name="Da Costa M.S."/>
            <person name="Egas C."/>
        </authorList>
    </citation>
    <scope>NUCLEOTIDE SEQUENCE [LARGE SCALE GENOMIC DNA]</scope>
    <source>
        <strain evidence="2 3">F2-233</strain>
    </source>
</reference>
<proteinExistence type="predicted"/>
<keyword evidence="3" id="KW-1185">Reference proteome</keyword>
<dbReference type="AlphaFoldDB" id="A0A7M2Z1Z3"/>
<protein>
    <submittedName>
        <fullName evidence="2">Uncharacterized protein</fullName>
    </submittedName>
</protein>
<evidence type="ECO:0000313" key="2">
    <source>
        <dbReference type="EMBL" id="RDI76095.1"/>
    </source>
</evidence>
<dbReference type="OrthoDB" id="9784366at2"/>
<feature type="transmembrane region" description="Helical" evidence="1">
    <location>
        <begin position="65"/>
        <end position="87"/>
    </location>
</feature>
<comment type="caution">
    <text evidence="2">The sequence shown here is derived from an EMBL/GenBank/DDBJ whole genome shotgun (WGS) entry which is preliminary data.</text>
</comment>
<keyword evidence="1" id="KW-1133">Transmembrane helix</keyword>
<sequence length="98" mass="10542">MSSELAGPLERGAQPDRIRRRSARILAVELLGPLTVLGGIVWAVLQPYRIVFLDRAGKGFYDYLVQPPLLVISVGLLFALAVAPGLAEDMRGDGDPEG</sequence>
<keyword evidence="1" id="KW-0812">Transmembrane</keyword>
<evidence type="ECO:0000256" key="1">
    <source>
        <dbReference type="SAM" id="Phobius"/>
    </source>
</evidence>
<dbReference type="RefSeq" id="WP_114794946.1">
    <property type="nucleotide sequence ID" value="NZ_QQZY01000001.1"/>
</dbReference>
<organism evidence="2 3">
    <name type="scientific">Gaiella occulta</name>
    <dbReference type="NCBI Taxonomy" id="1002870"/>
    <lineage>
        <taxon>Bacteria</taxon>
        <taxon>Bacillati</taxon>
        <taxon>Actinomycetota</taxon>
        <taxon>Thermoleophilia</taxon>
        <taxon>Gaiellales</taxon>
        <taxon>Gaiellaceae</taxon>
        <taxon>Gaiella</taxon>
    </lineage>
</organism>
<dbReference type="Proteomes" id="UP000254134">
    <property type="component" value="Unassembled WGS sequence"/>
</dbReference>
<evidence type="ECO:0000313" key="3">
    <source>
        <dbReference type="Proteomes" id="UP000254134"/>
    </source>
</evidence>
<name>A0A7M2Z1Z3_9ACTN</name>
<accession>A0A7M2Z1Z3</accession>
<gene>
    <name evidence="2" type="ORF">Gocc_0514</name>
</gene>